<dbReference type="PANTHER" id="PTHR31529">
    <property type="entry name" value="LOB DOMAIN CONTAINING PROTEIN"/>
    <property type="match status" value="1"/>
</dbReference>
<proteinExistence type="inferred from homology"/>
<evidence type="ECO:0000256" key="1">
    <source>
        <dbReference type="ARBA" id="ARBA00005474"/>
    </source>
</evidence>
<sequence>MVYEAKARLSDPVYGCVAIIASLQTQVSQLQADLNIALAEAMTLRAQLSGALSSLISFQGSPTDYTGMISHEYDHQQLSEFNKLVPTHRIPTSEAMLIFPQLKEPVPTNEVPQIPEFW</sequence>
<gene>
    <name evidence="4" type="ORF">ILEXP_LOCUS10018</name>
</gene>
<evidence type="ECO:0000259" key="3">
    <source>
        <dbReference type="Pfam" id="PF03195"/>
    </source>
</evidence>
<accession>A0ABC8RFK4</accession>
<comment type="similarity">
    <text evidence="1">Belongs to the LOB domain-containing protein family.</text>
</comment>
<dbReference type="Pfam" id="PF03195">
    <property type="entry name" value="LOB"/>
    <property type="match status" value="1"/>
</dbReference>
<evidence type="ECO:0000313" key="5">
    <source>
        <dbReference type="Proteomes" id="UP001642360"/>
    </source>
</evidence>
<comment type="caution">
    <text evidence="4">The sequence shown here is derived from an EMBL/GenBank/DDBJ whole genome shotgun (WGS) entry which is preliminary data.</text>
</comment>
<name>A0ABC8RFK4_9AQUA</name>
<feature type="domain" description="LOB" evidence="3">
    <location>
        <begin position="1"/>
        <end position="36"/>
    </location>
</feature>
<reference evidence="4 5" key="1">
    <citation type="submission" date="2024-02" db="EMBL/GenBank/DDBJ databases">
        <authorList>
            <person name="Vignale AGUSTIN F."/>
            <person name="Sosa J E."/>
            <person name="Modenutti C."/>
        </authorList>
    </citation>
    <scope>NUCLEOTIDE SEQUENCE [LARGE SCALE GENOMIC DNA]</scope>
</reference>
<dbReference type="PANTHER" id="PTHR31529:SF4">
    <property type="entry name" value="LOB DOMAIN-CONTAINING PROTEIN 30"/>
    <property type="match status" value="1"/>
</dbReference>
<dbReference type="InterPro" id="IPR004883">
    <property type="entry name" value="LOB"/>
</dbReference>
<feature type="coiled-coil region" evidence="2">
    <location>
        <begin position="20"/>
        <end position="47"/>
    </location>
</feature>
<organism evidence="4 5">
    <name type="scientific">Ilex paraguariensis</name>
    <name type="common">yerba mate</name>
    <dbReference type="NCBI Taxonomy" id="185542"/>
    <lineage>
        <taxon>Eukaryota</taxon>
        <taxon>Viridiplantae</taxon>
        <taxon>Streptophyta</taxon>
        <taxon>Embryophyta</taxon>
        <taxon>Tracheophyta</taxon>
        <taxon>Spermatophyta</taxon>
        <taxon>Magnoliopsida</taxon>
        <taxon>eudicotyledons</taxon>
        <taxon>Gunneridae</taxon>
        <taxon>Pentapetalae</taxon>
        <taxon>asterids</taxon>
        <taxon>campanulids</taxon>
        <taxon>Aquifoliales</taxon>
        <taxon>Aquifoliaceae</taxon>
        <taxon>Ilex</taxon>
    </lineage>
</organism>
<evidence type="ECO:0000256" key="2">
    <source>
        <dbReference type="SAM" id="Coils"/>
    </source>
</evidence>
<keyword evidence="5" id="KW-1185">Reference proteome</keyword>
<evidence type="ECO:0000313" key="4">
    <source>
        <dbReference type="EMBL" id="CAK9142335.1"/>
    </source>
</evidence>
<dbReference type="Proteomes" id="UP001642360">
    <property type="component" value="Unassembled WGS sequence"/>
</dbReference>
<protein>
    <recommendedName>
        <fullName evidence="3">LOB domain-containing protein</fullName>
    </recommendedName>
</protein>
<dbReference type="EMBL" id="CAUOFW020001224">
    <property type="protein sequence ID" value="CAK9142335.1"/>
    <property type="molecule type" value="Genomic_DNA"/>
</dbReference>
<dbReference type="AlphaFoldDB" id="A0ABC8RFK4"/>
<keyword evidence="2" id="KW-0175">Coiled coil</keyword>